<name>A0A7S0LX49_9CRYP</name>
<reference evidence="2" key="1">
    <citation type="submission" date="2021-01" db="EMBL/GenBank/DDBJ databases">
        <authorList>
            <person name="Corre E."/>
            <person name="Pelletier E."/>
            <person name="Niang G."/>
            <person name="Scheremetjew M."/>
            <person name="Finn R."/>
            <person name="Kale V."/>
            <person name="Holt S."/>
            <person name="Cochrane G."/>
            <person name="Meng A."/>
            <person name="Brown T."/>
            <person name="Cohen L."/>
        </authorList>
    </citation>
    <scope>NUCLEOTIDE SEQUENCE</scope>
    <source>
        <strain evidence="2">CCAP979/52</strain>
    </source>
</reference>
<feature type="compositionally biased region" description="Polar residues" evidence="1">
    <location>
        <begin position="16"/>
        <end position="40"/>
    </location>
</feature>
<sequence>MSCANQGYVERHCTDSLEQSSRTGSTQIRHVDGENSSSSLSERYFNSNRKIVPHKDHYIDFAAEFNGSDDGSSAYTDHEALRWALDEPQVEFSRRTSSPGVEQRSRDNLDISHNSDRHYLHHFDVCQPLHSNASTGCVNFNREFCHVPATVATRTFLTQPSTRAADNTHLINMYLKLESLHSNLIERHYESIEVNSLLKSSVVSLERALADARRMHKEADNTGTEELQRENIALRDEIQFRAKELRDIYTGRLNQDANYCQPLATSQRTARAVEQELAAATQHQEHLKLALQATRQELSQERCRRVRAEGELKSTEYLQARPDWSRPTRADRLGLGLSTEEEEYARGNNP</sequence>
<gene>
    <name evidence="2" type="ORF">CCUR1050_LOCUS345</name>
</gene>
<accession>A0A7S0LX49</accession>
<feature type="region of interest" description="Disordered" evidence="1">
    <location>
        <begin position="14"/>
        <end position="40"/>
    </location>
</feature>
<dbReference type="AlphaFoldDB" id="A0A7S0LX49"/>
<feature type="compositionally biased region" description="Basic and acidic residues" evidence="1">
    <location>
        <begin position="323"/>
        <end position="332"/>
    </location>
</feature>
<feature type="region of interest" description="Disordered" evidence="1">
    <location>
        <begin position="322"/>
        <end position="350"/>
    </location>
</feature>
<proteinExistence type="predicted"/>
<evidence type="ECO:0000256" key="1">
    <source>
        <dbReference type="SAM" id="MobiDB-lite"/>
    </source>
</evidence>
<dbReference type="EMBL" id="HBEZ01000664">
    <property type="protein sequence ID" value="CAD8622671.1"/>
    <property type="molecule type" value="Transcribed_RNA"/>
</dbReference>
<protein>
    <submittedName>
        <fullName evidence="2">Uncharacterized protein</fullName>
    </submittedName>
</protein>
<organism evidence="2">
    <name type="scientific">Cryptomonas curvata</name>
    <dbReference type="NCBI Taxonomy" id="233186"/>
    <lineage>
        <taxon>Eukaryota</taxon>
        <taxon>Cryptophyceae</taxon>
        <taxon>Cryptomonadales</taxon>
        <taxon>Cryptomonadaceae</taxon>
        <taxon>Cryptomonas</taxon>
    </lineage>
</organism>
<evidence type="ECO:0000313" key="2">
    <source>
        <dbReference type="EMBL" id="CAD8622671.1"/>
    </source>
</evidence>